<reference evidence="2" key="1">
    <citation type="journal article" date="2017" name="Front. Plant Sci.">
        <title>Climate Clever Clovers: New Paradigm to Reduce the Environmental Footprint of Ruminants by Breeding Low Methanogenic Forages Utilizing Haplotype Variation.</title>
        <authorList>
            <person name="Kaur P."/>
            <person name="Appels R."/>
            <person name="Bayer P.E."/>
            <person name="Keeble-Gagnere G."/>
            <person name="Wang J."/>
            <person name="Hirakawa H."/>
            <person name="Shirasawa K."/>
            <person name="Vercoe P."/>
            <person name="Stefanova K."/>
            <person name="Durmic Z."/>
            <person name="Nichols P."/>
            <person name="Revell C."/>
            <person name="Isobe S.N."/>
            <person name="Edwards D."/>
            <person name="Erskine W."/>
        </authorList>
    </citation>
    <scope>NUCLEOTIDE SEQUENCE [LARGE SCALE GENOMIC DNA]</scope>
    <source>
        <strain evidence="2">cv. Daliak</strain>
    </source>
</reference>
<organism evidence="1 2">
    <name type="scientific">Trifolium subterraneum</name>
    <name type="common">Subterranean clover</name>
    <dbReference type="NCBI Taxonomy" id="3900"/>
    <lineage>
        <taxon>Eukaryota</taxon>
        <taxon>Viridiplantae</taxon>
        <taxon>Streptophyta</taxon>
        <taxon>Embryophyta</taxon>
        <taxon>Tracheophyta</taxon>
        <taxon>Spermatophyta</taxon>
        <taxon>Magnoliopsida</taxon>
        <taxon>eudicotyledons</taxon>
        <taxon>Gunneridae</taxon>
        <taxon>Pentapetalae</taxon>
        <taxon>rosids</taxon>
        <taxon>fabids</taxon>
        <taxon>Fabales</taxon>
        <taxon>Fabaceae</taxon>
        <taxon>Papilionoideae</taxon>
        <taxon>50 kb inversion clade</taxon>
        <taxon>NPAAA clade</taxon>
        <taxon>Hologalegina</taxon>
        <taxon>IRL clade</taxon>
        <taxon>Trifolieae</taxon>
        <taxon>Trifolium</taxon>
    </lineage>
</organism>
<dbReference type="EMBL" id="DF973448">
    <property type="protein sequence ID" value="GAU31208.1"/>
    <property type="molecule type" value="Genomic_DNA"/>
</dbReference>
<evidence type="ECO:0000313" key="2">
    <source>
        <dbReference type="Proteomes" id="UP000242715"/>
    </source>
</evidence>
<name>A0A2Z6MH10_TRISU</name>
<dbReference type="AlphaFoldDB" id="A0A2Z6MH10"/>
<evidence type="ECO:0000313" key="1">
    <source>
        <dbReference type="EMBL" id="GAU31208.1"/>
    </source>
</evidence>
<feature type="non-terminal residue" evidence="1">
    <location>
        <position position="102"/>
    </location>
</feature>
<gene>
    <name evidence="1" type="ORF">TSUD_210660</name>
</gene>
<accession>A0A2Z6MH10</accession>
<keyword evidence="2" id="KW-1185">Reference proteome</keyword>
<sequence length="102" mass="11921">MDKLPLKCLRGWEQITEHFNKQCSHHGSYFQQQRLKTATQLGCRLLCLKKQAEKLKFKLGGSPLKESLTFLFKKYKVTIPYYITEGGEDERPRSRSPTRITS</sequence>
<proteinExistence type="predicted"/>
<protein>
    <submittedName>
        <fullName evidence="1">Uncharacterized protein</fullName>
    </submittedName>
</protein>
<dbReference type="Proteomes" id="UP000242715">
    <property type="component" value="Unassembled WGS sequence"/>
</dbReference>